<dbReference type="InterPro" id="IPR035897">
    <property type="entry name" value="Toll_tir_struct_dom_sf"/>
</dbReference>
<dbReference type="GO" id="GO:0000160">
    <property type="term" value="P:phosphorelay signal transduction system"/>
    <property type="evidence" value="ECO:0007669"/>
    <property type="project" value="InterPro"/>
</dbReference>
<dbReference type="AlphaFoldDB" id="A0A562ZVX9"/>
<dbReference type="Pfam" id="PF13676">
    <property type="entry name" value="TIR_2"/>
    <property type="match status" value="1"/>
</dbReference>
<accession>A0A562ZVX9</accession>
<dbReference type="EMBL" id="VOBQ01000004">
    <property type="protein sequence ID" value="TWO72537.1"/>
    <property type="molecule type" value="Genomic_DNA"/>
</dbReference>
<feature type="domain" description="Response regulatory" evidence="3">
    <location>
        <begin position="238"/>
        <end position="357"/>
    </location>
</feature>
<dbReference type="OrthoDB" id="1426235at2"/>
<organism evidence="4 5">
    <name type="scientific">Caenimonas sedimenti</name>
    <dbReference type="NCBI Taxonomy" id="2596921"/>
    <lineage>
        <taxon>Bacteria</taxon>
        <taxon>Pseudomonadati</taxon>
        <taxon>Pseudomonadota</taxon>
        <taxon>Betaproteobacteria</taxon>
        <taxon>Burkholderiales</taxon>
        <taxon>Comamonadaceae</taxon>
        <taxon>Caenimonas</taxon>
    </lineage>
</organism>
<dbReference type="PROSITE" id="PS50110">
    <property type="entry name" value="RESPONSE_REGULATORY"/>
    <property type="match status" value="1"/>
</dbReference>
<dbReference type="Gene3D" id="3.40.50.10140">
    <property type="entry name" value="Toll/interleukin-1 receptor homology (TIR) domain"/>
    <property type="match status" value="1"/>
</dbReference>
<gene>
    <name evidence="4" type="ORF">FN976_06875</name>
</gene>
<keyword evidence="1" id="KW-0597">Phosphoprotein</keyword>
<dbReference type="Proteomes" id="UP000318199">
    <property type="component" value="Unassembled WGS sequence"/>
</dbReference>
<keyword evidence="5" id="KW-1185">Reference proteome</keyword>
<proteinExistence type="predicted"/>
<evidence type="ECO:0000259" key="3">
    <source>
        <dbReference type="PROSITE" id="PS50110"/>
    </source>
</evidence>
<dbReference type="SUPFAM" id="SSF52200">
    <property type="entry name" value="Toll/Interleukin receptor TIR domain"/>
    <property type="match status" value="1"/>
</dbReference>
<name>A0A562ZVX9_9BURK</name>
<feature type="domain" description="TIR" evidence="2">
    <location>
        <begin position="5"/>
        <end position="152"/>
    </location>
</feature>
<dbReference type="InterPro" id="IPR011006">
    <property type="entry name" value="CheY-like_superfamily"/>
</dbReference>
<dbReference type="SMART" id="SM00255">
    <property type="entry name" value="TIR"/>
    <property type="match status" value="1"/>
</dbReference>
<evidence type="ECO:0000259" key="2">
    <source>
        <dbReference type="PROSITE" id="PS50104"/>
    </source>
</evidence>
<comment type="caution">
    <text evidence="4">The sequence shown here is derived from an EMBL/GenBank/DDBJ whole genome shotgun (WGS) entry which is preliminary data.</text>
</comment>
<sequence length="360" mass="38990">MPAAGPVELFYSYAHEDEVLREELQGHLKILERRGLVKAWHDRKIVAGQDWSGAIDAHLHSAELVLLLVSSDFIGSDYIMSTELEVAMRRHAQQQATVVPIIVRPVDLSSEDAEDFPFLKLQGLPTDLKAVTSWSNRDEAWTNVAKGLRAAVMAIRARRPPAPAAMVRNTRGGGTSNFAHAPAKPAADDAVLQQLVGGVVGQVVQAQEARGQPPMDASAVDALRHQARVLVDVPDQRRILWVDDQPQGNRHEAAALAKLQIEVVQVLSTDDAMDRLQEDAEAFDLVISDWERAGEPPEAGLRLFTRMRDAGLAVPVVYYHGAQGGLRRQRADQVLALGAAGEAVLPGELLALVAKALGGG</sequence>
<dbReference type="SUPFAM" id="SSF52172">
    <property type="entry name" value="CheY-like"/>
    <property type="match status" value="1"/>
</dbReference>
<evidence type="ECO:0000256" key="1">
    <source>
        <dbReference type="PROSITE-ProRule" id="PRU00169"/>
    </source>
</evidence>
<dbReference type="Gene3D" id="3.40.50.2300">
    <property type="match status" value="1"/>
</dbReference>
<evidence type="ECO:0000313" key="5">
    <source>
        <dbReference type="Proteomes" id="UP000318199"/>
    </source>
</evidence>
<dbReference type="InterPro" id="IPR001789">
    <property type="entry name" value="Sig_transdc_resp-reg_receiver"/>
</dbReference>
<evidence type="ECO:0000313" key="4">
    <source>
        <dbReference type="EMBL" id="TWO72537.1"/>
    </source>
</evidence>
<dbReference type="InterPro" id="IPR000157">
    <property type="entry name" value="TIR_dom"/>
</dbReference>
<feature type="modified residue" description="4-aspartylphosphate" evidence="1">
    <location>
        <position position="289"/>
    </location>
</feature>
<dbReference type="PROSITE" id="PS50104">
    <property type="entry name" value="TIR"/>
    <property type="match status" value="1"/>
</dbReference>
<reference evidence="4 5" key="1">
    <citation type="submission" date="2019-07" db="EMBL/GenBank/DDBJ databases">
        <title>Caenimonas sedimenti sp. nov., isolated from activated sludge.</title>
        <authorList>
            <person name="Xu J."/>
        </authorList>
    </citation>
    <scope>NUCLEOTIDE SEQUENCE [LARGE SCALE GENOMIC DNA]</scope>
    <source>
        <strain evidence="4 5">HX-9-20</strain>
    </source>
</reference>
<protein>
    <submittedName>
        <fullName evidence="4">TIR domain-containing protein</fullName>
    </submittedName>
</protein>